<dbReference type="AlphaFoldDB" id="A0A383VC20"/>
<name>A0A383VC20_TETOB</name>
<accession>A0A383VC20</accession>
<sequence length="159" mass="16376">MDRKFRGGSSSSSRTGGLQAVPAAAQQSSEGGAGIESAAAGSTATNAELSHELLQVCVQELCRLAAALSECVDCSSLRVLLLQLPQQLLTGTGSKLADATGSASACAVADLPPPPPLPAEAAAGSTALVHKQRLMLRQEQHMLAGNCAWPCYTYGLLRW</sequence>
<gene>
    <name evidence="2" type="ORF">BQ4739_LOCUS3065</name>
</gene>
<evidence type="ECO:0000313" key="3">
    <source>
        <dbReference type="Proteomes" id="UP000256970"/>
    </source>
</evidence>
<evidence type="ECO:0000256" key="1">
    <source>
        <dbReference type="SAM" id="MobiDB-lite"/>
    </source>
</evidence>
<keyword evidence="3" id="KW-1185">Reference proteome</keyword>
<proteinExistence type="predicted"/>
<feature type="region of interest" description="Disordered" evidence="1">
    <location>
        <begin position="1"/>
        <end position="37"/>
    </location>
</feature>
<dbReference type="EMBL" id="FNXT01000232">
    <property type="protein sequence ID" value="SZX62483.1"/>
    <property type="molecule type" value="Genomic_DNA"/>
</dbReference>
<protein>
    <submittedName>
        <fullName evidence="2">Uncharacterized protein</fullName>
    </submittedName>
</protein>
<evidence type="ECO:0000313" key="2">
    <source>
        <dbReference type="EMBL" id="SZX62483.1"/>
    </source>
</evidence>
<feature type="compositionally biased region" description="Low complexity" evidence="1">
    <location>
        <begin position="7"/>
        <end position="37"/>
    </location>
</feature>
<organism evidence="2 3">
    <name type="scientific">Tetradesmus obliquus</name>
    <name type="common">Green alga</name>
    <name type="synonym">Acutodesmus obliquus</name>
    <dbReference type="NCBI Taxonomy" id="3088"/>
    <lineage>
        <taxon>Eukaryota</taxon>
        <taxon>Viridiplantae</taxon>
        <taxon>Chlorophyta</taxon>
        <taxon>core chlorophytes</taxon>
        <taxon>Chlorophyceae</taxon>
        <taxon>CS clade</taxon>
        <taxon>Sphaeropleales</taxon>
        <taxon>Scenedesmaceae</taxon>
        <taxon>Tetradesmus</taxon>
    </lineage>
</organism>
<dbReference type="Proteomes" id="UP000256970">
    <property type="component" value="Unassembled WGS sequence"/>
</dbReference>
<reference evidence="2 3" key="1">
    <citation type="submission" date="2016-10" db="EMBL/GenBank/DDBJ databases">
        <authorList>
            <person name="Cai Z."/>
        </authorList>
    </citation>
    <scope>NUCLEOTIDE SEQUENCE [LARGE SCALE GENOMIC DNA]</scope>
</reference>